<dbReference type="PANTHER" id="PTHR24421:SF10">
    <property type="entry name" value="NITRATE_NITRITE SENSOR PROTEIN NARQ"/>
    <property type="match status" value="1"/>
</dbReference>
<evidence type="ECO:0000256" key="3">
    <source>
        <dbReference type="ARBA" id="ARBA00022553"/>
    </source>
</evidence>
<dbReference type="SUPFAM" id="SSF55874">
    <property type="entry name" value="ATPase domain of HSP90 chaperone/DNA topoisomerase II/histidine kinase"/>
    <property type="match status" value="1"/>
</dbReference>
<feature type="domain" description="Histidine kinase/HSP90-like ATPase" evidence="10">
    <location>
        <begin position="475"/>
        <end position="570"/>
    </location>
</feature>
<dbReference type="GO" id="GO:0016301">
    <property type="term" value="F:kinase activity"/>
    <property type="evidence" value="ECO:0007669"/>
    <property type="project" value="UniProtKB-KW"/>
</dbReference>
<dbReference type="InterPro" id="IPR050482">
    <property type="entry name" value="Sensor_HK_TwoCompSys"/>
</dbReference>
<keyword evidence="9" id="KW-0472">Membrane</keyword>
<keyword evidence="9" id="KW-0812">Transmembrane</keyword>
<keyword evidence="5" id="KW-0547">Nucleotide-binding</keyword>
<feature type="transmembrane region" description="Helical" evidence="9">
    <location>
        <begin position="68"/>
        <end position="89"/>
    </location>
</feature>
<name>A0ABP6S0D0_9PSEU</name>
<dbReference type="SMART" id="SM00387">
    <property type="entry name" value="HATPase_c"/>
    <property type="match status" value="1"/>
</dbReference>
<feature type="transmembrane region" description="Helical" evidence="9">
    <location>
        <begin position="95"/>
        <end position="115"/>
    </location>
</feature>
<dbReference type="Gene3D" id="1.20.5.1930">
    <property type="match status" value="1"/>
</dbReference>
<gene>
    <name evidence="11" type="ORF">GCM10020366_61270</name>
</gene>
<comment type="caution">
    <text evidence="11">The sequence shown here is derived from an EMBL/GenBank/DDBJ whole genome shotgun (WGS) entry which is preliminary data.</text>
</comment>
<evidence type="ECO:0000256" key="1">
    <source>
        <dbReference type="ARBA" id="ARBA00000085"/>
    </source>
</evidence>
<feature type="transmembrane region" description="Helical" evidence="9">
    <location>
        <begin position="269"/>
        <end position="286"/>
    </location>
</feature>
<keyword evidence="8" id="KW-0902">Two-component regulatory system</keyword>
<evidence type="ECO:0000256" key="2">
    <source>
        <dbReference type="ARBA" id="ARBA00012438"/>
    </source>
</evidence>
<keyword evidence="7" id="KW-0067">ATP-binding</keyword>
<evidence type="ECO:0000313" key="11">
    <source>
        <dbReference type="EMBL" id="GAA3364630.1"/>
    </source>
</evidence>
<dbReference type="CDD" id="cd16917">
    <property type="entry name" value="HATPase_UhpB-NarQ-NarX-like"/>
    <property type="match status" value="1"/>
</dbReference>
<accession>A0ABP6S0D0</accession>
<evidence type="ECO:0000256" key="9">
    <source>
        <dbReference type="SAM" id="Phobius"/>
    </source>
</evidence>
<dbReference type="EC" id="2.7.13.3" evidence="2"/>
<dbReference type="Gene3D" id="3.30.565.10">
    <property type="entry name" value="Histidine kinase-like ATPase, C-terminal domain"/>
    <property type="match status" value="1"/>
</dbReference>
<keyword evidence="6 11" id="KW-0418">Kinase</keyword>
<feature type="transmembrane region" description="Helical" evidence="9">
    <location>
        <begin position="293"/>
        <end position="311"/>
    </location>
</feature>
<organism evidence="11 12">
    <name type="scientific">Saccharopolyspora gregorii</name>
    <dbReference type="NCBI Taxonomy" id="33914"/>
    <lineage>
        <taxon>Bacteria</taxon>
        <taxon>Bacillati</taxon>
        <taxon>Actinomycetota</taxon>
        <taxon>Actinomycetes</taxon>
        <taxon>Pseudonocardiales</taxon>
        <taxon>Pseudonocardiaceae</taxon>
        <taxon>Saccharopolyspora</taxon>
    </lineage>
</organism>
<evidence type="ECO:0000256" key="5">
    <source>
        <dbReference type="ARBA" id="ARBA00022741"/>
    </source>
</evidence>
<feature type="transmembrane region" description="Helical" evidence="9">
    <location>
        <begin position="124"/>
        <end position="143"/>
    </location>
</feature>
<keyword evidence="3" id="KW-0597">Phosphoprotein</keyword>
<evidence type="ECO:0000256" key="6">
    <source>
        <dbReference type="ARBA" id="ARBA00022777"/>
    </source>
</evidence>
<keyword evidence="9" id="KW-1133">Transmembrane helix</keyword>
<evidence type="ECO:0000256" key="7">
    <source>
        <dbReference type="ARBA" id="ARBA00022840"/>
    </source>
</evidence>
<protein>
    <recommendedName>
        <fullName evidence="2">histidine kinase</fullName>
        <ecNumber evidence="2">2.7.13.3</ecNumber>
    </recommendedName>
</protein>
<evidence type="ECO:0000313" key="12">
    <source>
        <dbReference type="Proteomes" id="UP001500483"/>
    </source>
</evidence>
<proteinExistence type="predicted"/>
<dbReference type="InterPro" id="IPR036890">
    <property type="entry name" value="HATPase_C_sf"/>
</dbReference>
<evidence type="ECO:0000259" key="10">
    <source>
        <dbReference type="SMART" id="SM00387"/>
    </source>
</evidence>
<dbReference type="InterPro" id="IPR003594">
    <property type="entry name" value="HATPase_dom"/>
</dbReference>
<keyword evidence="12" id="KW-1185">Reference proteome</keyword>
<evidence type="ECO:0000256" key="4">
    <source>
        <dbReference type="ARBA" id="ARBA00022679"/>
    </source>
</evidence>
<evidence type="ECO:0000256" key="8">
    <source>
        <dbReference type="ARBA" id="ARBA00023012"/>
    </source>
</evidence>
<feature type="transmembrane region" description="Helical" evidence="9">
    <location>
        <begin position="44"/>
        <end position="61"/>
    </location>
</feature>
<comment type="catalytic activity">
    <reaction evidence="1">
        <text>ATP + protein L-histidine = ADP + protein N-phospho-L-histidine.</text>
        <dbReference type="EC" id="2.7.13.3"/>
    </reaction>
</comment>
<dbReference type="RefSeq" id="WP_344931001.1">
    <property type="nucleotide sequence ID" value="NZ_BAAAYK010000038.1"/>
</dbReference>
<feature type="transmembrane region" description="Helical" evidence="9">
    <location>
        <begin position="323"/>
        <end position="344"/>
    </location>
</feature>
<dbReference type="EMBL" id="BAAAYK010000038">
    <property type="protein sequence ID" value="GAA3364630.1"/>
    <property type="molecule type" value="Genomic_DNA"/>
</dbReference>
<feature type="transmembrane region" description="Helical" evidence="9">
    <location>
        <begin position="190"/>
        <end position="208"/>
    </location>
</feature>
<keyword evidence="4" id="KW-0808">Transferase</keyword>
<dbReference type="Proteomes" id="UP001500483">
    <property type="component" value="Unassembled WGS sequence"/>
</dbReference>
<dbReference type="Pfam" id="PF02518">
    <property type="entry name" value="HATPase_c"/>
    <property type="match status" value="1"/>
</dbReference>
<dbReference type="InterPro" id="IPR011712">
    <property type="entry name" value="Sig_transdc_His_kin_sub3_dim/P"/>
</dbReference>
<dbReference type="PANTHER" id="PTHR24421">
    <property type="entry name" value="NITRATE/NITRITE SENSOR PROTEIN NARX-RELATED"/>
    <property type="match status" value="1"/>
</dbReference>
<dbReference type="Pfam" id="PF07730">
    <property type="entry name" value="HisKA_3"/>
    <property type="match status" value="1"/>
</dbReference>
<feature type="transmembrane region" description="Helical" evidence="9">
    <location>
        <begin position="149"/>
        <end position="170"/>
    </location>
</feature>
<reference evidence="12" key="1">
    <citation type="journal article" date="2019" name="Int. J. Syst. Evol. Microbiol.">
        <title>The Global Catalogue of Microorganisms (GCM) 10K type strain sequencing project: providing services to taxonomists for standard genome sequencing and annotation.</title>
        <authorList>
            <consortium name="The Broad Institute Genomics Platform"/>
            <consortium name="The Broad Institute Genome Sequencing Center for Infectious Disease"/>
            <person name="Wu L."/>
            <person name="Ma J."/>
        </authorList>
    </citation>
    <scope>NUCLEOTIDE SEQUENCE [LARGE SCALE GENOMIC DNA]</scope>
    <source>
        <strain evidence="12">JCM 9687</strain>
    </source>
</reference>
<sequence length="574" mass="59420">MSSSPTPEMSAQRLGRLLRAPWFLAALMTLSCSADVVLLIQHGGTAPIAVPGAALLALLAVRGRRHPVVCSAAAAAVLVLSSAVIRIAGAAPPSVGLEAILATENLALMLLVLFAHRRLPPMKALPVTAGLVLACIGSVYLRGNMPSAGGQFVALGVLQLMLAVGTGTYVRGWQLSTASTPLRELLRRQWPMIAALSVLLFLDTGTAFEGTAETLVPLLGSLVLAALSVLTPLRPVEITLLGATGALCMGGAARVVGNWPTHAGLMDDVPVTAVAAGMLMMAYLVRYASRRRAVFGCSVLVGAVLVAAAVVPDSPFFWGRGSALDLLMLGGLLLVLAVGSGLYFRARDGERTRTVESAVEQAQQAERLALARELHDVVAHHVTGIVVQAQAAQMVAAQKPEAAVEAMERIAGSGTEALVAMRRLVASMRGAEPAGTSGATEQATTDLAADLTALAEGAGPKVSLRVELDQEVPQEVARSALRLVQESVTNAGKHAPDATEIQVVVRSPQEHVHIRVTDNGSGSRAAPAGGSGGYGLVGMRERIELLGGRFSAGPVPGAGWRVEAWLPLAERDAG</sequence>